<dbReference type="GO" id="GO:0009976">
    <property type="term" value="F:tocopherol cyclase activity"/>
    <property type="evidence" value="ECO:0007669"/>
    <property type="project" value="InterPro"/>
</dbReference>
<dbReference type="AlphaFoldDB" id="A0AAN0MHY4"/>
<evidence type="ECO:0000256" key="1">
    <source>
        <dbReference type="SAM" id="MobiDB-lite"/>
    </source>
</evidence>
<proteinExistence type="predicted"/>
<dbReference type="InterPro" id="IPR025893">
    <property type="entry name" value="Tocopherol_cyclase"/>
</dbReference>
<dbReference type="Pfam" id="PF14249">
    <property type="entry name" value="Tocopherol_cycl"/>
    <property type="match status" value="1"/>
</dbReference>
<dbReference type="PANTHER" id="PTHR35309">
    <property type="match status" value="1"/>
</dbReference>
<evidence type="ECO:0000313" key="2">
    <source>
        <dbReference type="EMBL" id="BEH03087.1"/>
    </source>
</evidence>
<dbReference type="RefSeq" id="WP_286265253.1">
    <property type="nucleotide sequence ID" value="NZ_AP028056.1"/>
</dbReference>
<dbReference type="KEGG" id="broo:brsh051_23680"/>
<sequence>MAADTPQSQPDLASRPAPTSPPVGGEPARPAGRHRSSGLGYRGWGADWPFGRPERAHGVAMEGYYWRITDPATHRVVIALIGIQTDDTGCWALAGLGTSDGFWRQAIIAGAEARRGGLGARAADPQASFFGSDRRVVVDLGADARLDIGLDGLVRWPSHRPFGGSSWFQLIPGLNQYWHPWLLGGRASGTVLAGDHRWDFSDAQVYGEKNWGRAGFPDSWWWGQAQGFSEPDACVAFAGGQVVAGPLQTEVTGLVVRLPGGRLLRLGNPVTSPVRADVGDEHWVLEGRSLGWAVSVQAHAPLSDAHLLPVPLVGQRRAVPGAIEHLTGHLRVEVSRHERQVWAGQSGLAGLEHGGLDRAAAFAASKK</sequence>
<reference evidence="2" key="1">
    <citation type="journal article" date="2024" name="Int. J. Syst. Evol. Microbiol.">
        <title>Brooklawnia propionicigenes sp. nov., a facultatively anaerobic, propionate-producing bacterium isolated from a methanogenic reactor treating waste from cattle farms.</title>
        <authorList>
            <person name="Akita Y."/>
            <person name="Ueki A."/>
            <person name="Tonouchi A."/>
            <person name="Sugawara Y."/>
            <person name="Honma S."/>
            <person name="Kaku N."/>
            <person name="Ueki K."/>
        </authorList>
    </citation>
    <scope>NUCLEOTIDE SEQUENCE</scope>
    <source>
        <strain evidence="2">SH051</strain>
    </source>
</reference>
<dbReference type="PANTHER" id="PTHR35309:SF4">
    <property type="entry name" value="TOCOPHEROL CYCLASE"/>
    <property type="match status" value="1"/>
</dbReference>
<organism evidence="2 3">
    <name type="scientific">Brooklawnia propionicigenes</name>
    <dbReference type="NCBI Taxonomy" id="3041175"/>
    <lineage>
        <taxon>Bacteria</taxon>
        <taxon>Bacillati</taxon>
        <taxon>Actinomycetota</taxon>
        <taxon>Actinomycetes</taxon>
        <taxon>Propionibacteriales</taxon>
        <taxon>Propionibacteriaceae</taxon>
        <taxon>Brooklawnia</taxon>
    </lineage>
</organism>
<gene>
    <name evidence="2" type="ORF">brsh051_23680</name>
</gene>
<feature type="region of interest" description="Disordered" evidence="1">
    <location>
        <begin position="1"/>
        <end position="37"/>
    </location>
</feature>
<accession>A0AAN0MHY4</accession>
<name>A0AAN0MHY4_9ACTN</name>
<keyword evidence="3" id="KW-1185">Reference proteome</keyword>
<evidence type="ECO:0008006" key="4">
    <source>
        <dbReference type="Google" id="ProtNLM"/>
    </source>
</evidence>
<evidence type="ECO:0000313" key="3">
    <source>
        <dbReference type="Proteomes" id="UP001431656"/>
    </source>
</evidence>
<dbReference type="Proteomes" id="UP001431656">
    <property type="component" value="Chromosome"/>
</dbReference>
<protein>
    <recommendedName>
        <fullName evidence="4">Tocopherol cyclase</fullName>
    </recommendedName>
</protein>
<dbReference type="EMBL" id="AP028056">
    <property type="protein sequence ID" value="BEH03087.1"/>
    <property type="molecule type" value="Genomic_DNA"/>
</dbReference>
<feature type="compositionally biased region" description="Polar residues" evidence="1">
    <location>
        <begin position="1"/>
        <end position="11"/>
    </location>
</feature>